<sequence length="100" mass="10950">METKTYQVPTPDHHIWIICDQVGIPVTTDPKTDMVPLTITDEAVSGKGILTSMTLNGQSIEVLVDRANNQSIRLPAGIYQFHRNTPNASAKAILQLALSH</sequence>
<accession>A0A5B7Y156</accession>
<proteinExistence type="predicted"/>
<gene>
    <name evidence="1" type="ORF">UCCLBBS449_1583</name>
    <name evidence="2" type="ORF">UCCLBBS449_1605</name>
</gene>
<organism evidence="2 3">
    <name type="scientific">Levilactobacillus brevis</name>
    <name type="common">Lactobacillus brevis</name>
    <dbReference type="NCBI Taxonomy" id="1580"/>
    <lineage>
        <taxon>Bacteria</taxon>
        <taxon>Bacillati</taxon>
        <taxon>Bacillota</taxon>
        <taxon>Bacilli</taxon>
        <taxon>Lactobacillales</taxon>
        <taxon>Lactobacillaceae</taxon>
        <taxon>Levilactobacillus</taxon>
    </lineage>
</organism>
<dbReference type="AlphaFoldDB" id="A0A5B7Y156"/>
<dbReference type="EMBL" id="CP031198">
    <property type="protein sequence ID" value="QCZ53520.1"/>
    <property type="molecule type" value="Genomic_DNA"/>
</dbReference>
<evidence type="ECO:0000313" key="2">
    <source>
        <dbReference type="EMBL" id="QCZ53540.1"/>
    </source>
</evidence>
<name>A0A5B7Y156_LEVBR</name>
<protein>
    <submittedName>
        <fullName evidence="2">Uncharacterized protein</fullName>
    </submittedName>
</protein>
<dbReference type="EMBL" id="CP031198">
    <property type="protein sequence ID" value="QCZ53540.1"/>
    <property type="molecule type" value="Genomic_DNA"/>
</dbReference>
<dbReference type="Proteomes" id="UP000307074">
    <property type="component" value="Chromosome"/>
</dbReference>
<reference evidence="2 3" key="1">
    <citation type="submission" date="2018-07" db="EMBL/GenBank/DDBJ databases">
        <authorList>
            <person name="Feyereisen M."/>
        </authorList>
    </citation>
    <scope>NUCLEOTIDE SEQUENCE [LARGE SCALE GENOMIC DNA]</scope>
    <source>
        <strain evidence="2 3">UCCLBBS449</strain>
    </source>
</reference>
<evidence type="ECO:0000313" key="1">
    <source>
        <dbReference type="EMBL" id="QCZ53520.1"/>
    </source>
</evidence>
<dbReference type="RefSeq" id="WP_042750506.1">
    <property type="nucleotide sequence ID" value="NZ_CP031198.1"/>
</dbReference>
<evidence type="ECO:0000313" key="3">
    <source>
        <dbReference type="Proteomes" id="UP000307074"/>
    </source>
</evidence>